<protein>
    <submittedName>
        <fullName evidence="2">Uncharacterized protein</fullName>
    </submittedName>
</protein>
<gene>
    <name evidence="2" type="ORF">Pcinc_002250</name>
</gene>
<feature type="coiled-coil region" evidence="1">
    <location>
        <begin position="39"/>
        <end position="66"/>
    </location>
</feature>
<evidence type="ECO:0000313" key="2">
    <source>
        <dbReference type="EMBL" id="KAK3893971.1"/>
    </source>
</evidence>
<dbReference type="EMBL" id="JAWQEG010000151">
    <property type="protein sequence ID" value="KAK3893971.1"/>
    <property type="molecule type" value="Genomic_DNA"/>
</dbReference>
<evidence type="ECO:0000256" key="1">
    <source>
        <dbReference type="SAM" id="Coils"/>
    </source>
</evidence>
<name>A0AAE1GLC0_PETCI</name>
<keyword evidence="1" id="KW-0175">Coiled coil</keyword>
<dbReference type="AlphaFoldDB" id="A0AAE1GLC0"/>
<dbReference type="Proteomes" id="UP001286313">
    <property type="component" value="Unassembled WGS sequence"/>
</dbReference>
<proteinExistence type="predicted"/>
<comment type="caution">
    <text evidence="2">The sequence shown here is derived from an EMBL/GenBank/DDBJ whole genome shotgun (WGS) entry which is preliminary data.</text>
</comment>
<evidence type="ECO:0000313" key="3">
    <source>
        <dbReference type="Proteomes" id="UP001286313"/>
    </source>
</evidence>
<reference evidence="2" key="1">
    <citation type="submission" date="2023-10" db="EMBL/GenBank/DDBJ databases">
        <title>Genome assemblies of two species of porcelain crab, Petrolisthes cinctipes and Petrolisthes manimaculis (Anomura: Porcellanidae).</title>
        <authorList>
            <person name="Angst P."/>
        </authorList>
    </citation>
    <scope>NUCLEOTIDE SEQUENCE</scope>
    <source>
        <strain evidence="2">PB745_01</strain>
        <tissue evidence="2">Gill</tissue>
    </source>
</reference>
<keyword evidence="3" id="KW-1185">Reference proteome</keyword>
<accession>A0AAE1GLC0</accession>
<sequence>MRKICRRCEHTGNVNGDALCGNCDEEPCSQEWKEDEKENVKMKEELKMVKQKNAEIDKKMVDIENKWSRNKSCYKAYENKNKNLTPAR</sequence>
<organism evidence="2 3">
    <name type="scientific">Petrolisthes cinctipes</name>
    <name type="common">Flat porcelain crab</name>
    <dbReference type="NCBI Taxonomy" id="88211"/>
    <lineage>
        <taxon>Eukaryota</taxon>
        <taxon>Metazoa</taxon>
        <taxon>Ecdysozoa</taxon>
        <taxon>Arthropoda</taxon>
        <taxon>Crustacea</taxon>
        <taxon>Multicrustacea</taxon>
        <taxon>Malacostraca</taxon>
        <taxon>Eumalacostraca</taxon>
        <taxon>Eucarida</taxon>
        <taxon>Decapoda</taxon>
        <taxon>Pleocyemata</taxon>
        <taxon>Anomura</taxon>
        <taxon>Galatheoidea</taxon>
        <taxon>Porcellanidae</taxon>
        <taxon>Petrolisthes</taxon>
    </lineage>
</organism>